<feature type="site" description="Plays an important role in maintaining the position of the catalytic nucleophile" evidence="7">
    <location>
        <position position="196"/>
    </location>
</feature>
<gene>
    <name evidence="10" type="ORF">E2493_03250</name>
</gene>
<protein>
    <recommendedName>
        <fullName evidence="4">Mannan endo-1,4-beta-mannosidase</fullName>
        <ecNumber evidence="4">3.2.1.78</ecNumber>
    </recommendedName>
</protein>
<dbReference type="GO" id="GO:0016985">
    <property type="term" value="F:mannan endo-1,4-beta-mannosidase activity"/>
    <property type="evidence" value="ECO:0007669"/>
    <property type="project" value="UniProtKB-UniRule"/>
</dbReference>
<keyword evidence="3 4" id="KW-0326">Glycosidase</keyword>
<dbReference type="EMBL" id="SPDV01000003">
    <property type="protein sequence ID" value="TFI59859.1"/>
    <property type="molecule type" value="Genomic_DNA"/>
</dbReference>
<dbReference type="AlphaFoldDB" id="A0A4Y8ZY66"/>
<dbReference type="PANTHER" id="PTHR40079:SF4">
    <property type="entry name" value="GH26 DOMAIN-CONTAINING PROTEIN-RELATED"/>
    <property type="match status" value="1"/>
</dbReference>
<keyword evidence="4" id="KW-0964">Secreted</keyword>
<dbReference type="InterPro" id="IPR022790">
    <property type="entry name" value="GH26_dom"/>
</dbReference>
<comment type="similarity">
    <text evidence="1 4 8">Belongs to the glycosyl hydrolase 26 family.</text>
</comment>
<feature type="binding site" evidence="6">
    <location>
        <position position="268"/>
    </location>
    <ligand>
        <name>substrate</name>
    </ligand>
</feature>
<feature type="active site" description="Proton donor" evidence="5 8">
    <location>
        <position position="197"/>
    </location>
</feature>
<evidence type="ECO:0000256" key="7">
    <source>
        <dbReference type="PIRSR" id="PIRSR018168-3"/>
    </source>
</evidence>
<keyword evidence="11" id="KW-1185">Reference proteome</keyword>
<evidence type="ECO:0000313" key="10">
    <source>
        <dbReference type="EMBL" id="TFI59859.1"/>
    </source>
</evidence>
<feature type="binding site" evidence="6">
    <location>
        <position position="202"/>
    </location>
    <ligand>
        <name>substrate</name>
    </ligand>
</feature>
<dbReference type="OrthoDB" id="9816550at2"/>
<feature type="domain" description="GH26" evidence="9">
    <location>
        <begin position="42"/>
        <end position="376"/>
    </location>
</feature>
<sequence>MIARAKAGALAAAMLALTACATAPGPRGGAAAVQLADRKATPETRALFANLQRISRDCVLFGHHDDLAYGMGWTGEAGRSDVKDVAGAYPAVYGWDVGRLFRNGQPDLADPQRAEELRRWILEGFGRGGVISLAWHMPNPVNDTDSWNTARAVDAIIPGGRLHGDYKAKLDVVAAFLNGLRTEDGRRVPVIFRPFHEHTGSWFWWGRDHASVDAFKQLWRFTVAYLRDEKGVRNALYAYSTDVFDSEAEYLERYPGDDVIDLLGFDDYHSVKTAETRAVFVNRLRLLAKMARERGKLAALTETGVETIPDPEWWTAVLLPALKDPSIGGGIAYALVWRNANPANDRKDHFYAPYPGHPSAADFARFKQDPAILFEDELPDLYR</sequence>
<evidence type="ECO:0000256" key="4">
    <source>
        <dbReference type="PIRNR" id="PIRNR018168"/>
    </source>
</evidence>
<organism evidence="10 11">
    <name type="scientific">Sphingomonas parva</name>
    <dbReference type="NCBI Taxonomy" id="2555898"/>
    <lineage>
        <taxon>Bacteria</taxon>
        <taxon>Pseudomonadati</taxon>
        <taxon>Pseudomonadota</taxon>
        <taxon>Alphaproteobacteria</taxon>
        <taxon>Sphingomonadales</taxon>
        <taxon>Sphingomonadaceae</taxon>
        <taxon>Sphingomonas</taxon>
    </lineage>
</organism>
<dbReference type="Proteomes" id="UP000298213">
    <property type="component" value="Unassembled WGS sequence"/>
</dbReference>
<proteinExistence type="inferred from homology"/>
<dbReference type="InterPro" id="IPR017853">
    <property type="entry name" value="GH"/>
</dbReference>
<keyword evidence="4" id="KW-0732">Signal</keyword>
<comment type="catalytic activity">
    <reaction evidence="4">
        <text>Random hydrolysis of (1-&gt;4)-beta-D-mannosidic linkages in mannans, galactomannans and glucomannans.</text>
        <dbReference type="EC" id="3.2.1.78"/>
    </reaction>
</comment>
<dbReference type="PROSITE" id="PS51257">
    <property type="entry name" value="PROKAR_LIPOPROTEIN"/>
    <property type="match status" value="1"/>
</dbReference>
<dbReference type="RefSeq" id="WP_135083649.1">
    <property type="nucleotide sequence ID" value="NZ_SPDV01000003.1"/>
</dbReference>
<evidence type="ECO:0000259" key="9">
    <source>
        <dbReference type="PROSITE" id="PS51764"/>
    </source>
</evidence>
<feature type="active site" description="Nucleophile" evidence="5 8">
    <location>
        <position position="302"/>
    </location>
</feature>
<evidence type="ECO:0000256" key="5">
    <source>
        <dbReference type="PIRSR" id="PIRSR018168-1"/>
    </source>
</evidence>
<evidence type="ECO:0000256" key="6">
    <source>
        <dbReference type="PIRSR" id="PIRSR018168-2"/>
    </source>
</evidence>
<dbReference type="Gene3D" id="3.20.20.80">
    <property type="entry name" value="Glycosidases"/>
    <property type="match status" value="1"/>
</dbReference>
<evidence type="ECO:0000256" key="2">
    <source>
        <dbReference type="ARBA" id="ARBA00022801"/>
    </source>
</evidence>
<dbReference type="GO" id="GO:0005576">
    <property type="term" value="C:extracellular region"/>
    <property type="evidence" value="ECO:0007669"/>
    <property type="project" value="UniProtKB-SubCell"/>
</dbReference>
<dbReference type="Pfam" id="PF02156">
    <property type="entry name" value="Glyco_hydro_26"/>
    <property type="match status" value="1"/>
</dbReference>
<dbReference type="SUPFAM" id="SSF51445">
    <property type="entry name" value="(Trans)glycosidases"/>
    <property type="match status" value="1"/>
</dbReference>
<accession>A0A4Y8ZY66</accession>
<evidence type="ECO:0000256" key="8">
    <source>
        <dbReference type="PROSITE-ProRule" id="PRU01100"/>
    </source>
</evidence>
<feature type="binding site" evidence="6">
    <location>
        <position position="136"/>
    </location>
    <ligand>
        <name>substrate</name>
    </ligand>
</feature>
<reference evidence="10 11" key="1">
    <citation type="submission" date="2019-03" db="EMBL/GenBank/DDBJ databases">
        <title>Genome sequence of Sphingomonas sp. 17J27-24.</title>
        <authorList>
            <person name="Kim M."/>
            <person name="Maeng S."/>
            <person name="Sathiyaraj S."/>
        </authorList>
    </citation>
    <scope>NUCLEOTIDE SEQUENCE [LARGE SCALE GENOMIC DNA]</scope>
    <source>
        <strain evidence="10 11">17J27-24</strain>
    </source>
</reference>
<dbReference type="InterPro" id="IPR000805">
    <property type="entry name" value="Glyco_hydro_26"/>
</dbReference>
<name>A0A4Y8ZY66_9SPHN</name>
<keyword evidence="2 4" id="KW-0378">Hydrolase</keyword>
<dbReference type="InterPro" id="IPR016714">
    <property type="entry name" value="MANB/E"/>
</dbReference>
<evidence type="ECO:0000256" key="3">
    <source>
        <dbReference type="ARBA" id="ARBA00023295"/>
    </source>
</evidence>
<feature type="signal peptide" evidence="4">
    <location>
        <begin position="1"/>
        <end position="21"/>
    </location>
</feature>
<feature type="chain" id="PRO_5021524436" description="Mannan endo-1,4-beta-mannosidase" evidence="4">
    <location>
        <begin position="22"/>
        <end position="383"/>
    </location>
</feature>
<dbReference type="EC" id="3.2.1.78" evidence="4"/>
<dbReference type="GO" id="GO:0006080">
    <property type="term" value="P:substituted mannan metabolic process"/>
    <property type="evidence" value="ECO:0007669"/>
    <property type="project" value="UniProtKB-UniRule"/>
</dbReference>
<comment type="subcellular location">
    <subcellularLocation>
        <location evidence="4">Secreted</location>
    </subcellularLocation>
</comment>
<dbReference type="PIRSF" id="PIRSF018168">
    <property type="entry name" value="Mannan-1_4-beta-mannosidase"/>
    <property type="match status" value="1"/>
</dbReference>
<comment type="caution">
    <text evidence="10">The sequence shown here is derived from an EMBL/GenBank/DDBJ whole genome shotgun (WGS) entry which is preliminary data.</text>
</comment>
<evidence type="ECO:0000256" key="1">
    <source>
        <dbReference type="ARBA" id="ARBA00007754"/>
    </source>
</evidence>
<dbReference type="PANTHER" id="PTHR40079">
    <property type="entry name" value="MANNAN ENDO-1,4-BETA-MANNOSIDASE E-RELATED"/>
    <property type="match status" value="1"/>
</dbReference>
<dbReference type="PROSITE" id="PS51764">
    <property type="entry name" value="GH26"/>
    <property type="match status" value="1"/>
</dbReference>
<evidence type="ECO:0000313" key="11">
    <source>
        <dbReference type="Proteomes" id="UP000298213"/>
    </source>
</evidence>
<dbReference type="PRINTS" id="PR00739">
    <property type="entry name" value="GLHYDRLASE26"/>
</dbReference>
<keyword evidence="4" id="KW-0119">Carbohydrate metabolism</keyword>